<evidence type="ECO:0000256" key="1">
    <source>
        <dbReference type="SAM" id="Phobius"/>
    </source>
</evidence>
<keyword evidence="3" id="KW-1185">Reference proteome</keyword>
<name>A0A1V2TBF9_9NOCA</name>
<keyword evidence="1" id="KW-0812">Transmembrane</keyword>
<dbReference type="STRING" id="1538463.B0T36_20425"/>
<evidence type="ECO:0000313" key="3">
    <source>
        <dbReference type="Proteomes" id="UP000188836"/>
    </source>
</evidence>
<accession>A0A1V2TBF9</accession>
<keyword evidence="1" id="KW-0472">Membrane</keyword>
<evidence type="ECO:0000313" key="2">
    <source>
        <dbReference type="EMBL" id="ONM46845.1"/>
    </source>
</evidence>
<organism evidence="2 3">
    <name type="scientific">Nocardia donostiensis</name>
    <dbReference type="NCBI Taxonomy" id="1538463"/>
    <lineage>
        <taxon>Bacteria</taxon>
        <taxon>Bacillati</taxon>
        <taxon>Actinomycetota</taxon>
        <taxon>Actinomycetes</taxon>
        <taxon>Mycobacteriales</taxon>
        <taxon>Nocardiaceae</taxon>
        <taxon>Nocardia</taxon>
    </lineage>
</organism>
<feature type="transmembrane region" description="Helical" evidence="1">
    <location>
        <begin position="37"/>
        <end position="70"/>
    </location>
</feature>
<proteinExistence type="predicted"/>
<dbReference type="EMBL" id="MUMY01000019">
    <property type="protein sequence ID" value="ONM46845.1"/>
    <property type="molecule type" value="Genomic_DNA"/>
</dbReference>
<protein>
    <submittedName>
        <fullName evidence="2">Uncharacterized protein</fullName>
    </submittedName>
</protein>
<gene>
    <name evidence="2" type="ORF">B0T46_20375</name>
</gene>
<dbReference type="RefSeq" id="WP_077119836.1">
    <property type="nucleotide sequence ID" value="NZ_LOKT01000015.1"/>
</dbReference>
<comment type="caution">
    <text evidence="2">The sequence shown here is derived from an EMBL/GenBank/DDBJ whole genome shotgun (WGS) entry which is preliminary data.</text>
</comment>
<reference evidence="2 3" key="1">
    <citation type="journal article" date="2016" name="Antonie Van Leeuwenhoek">
        <title>Nocardia donostiensis sp. nov., isolated from human respiratory specimens.</title>
        <authorList>
            <person name="Ercibengoa M."/>
            <person name="Bell M."/>
            <person name="Marimon J.M."/>
            <person name="Humrighouse B."/>
            <person name="Klenk H.P."/>
            <person name="Potter G."/>
            <person name="Perez-Trallero E."/>
        </authorList>
    </citation>
    <scope>NUCLEOTIDE SEQUENCE [LARGE SCALE GENOMIC DNA]</scope>
    <source>
        <strain evidence="2 3">X1655</strain>
    </source>
</reference>
<sequence length="85" mass="8836">MAVRHSVPARALGASRARNTTCVIAGVTWPVYKLEALAAGLLTLLALGLITASAQTAVLTAASVAALVWFAGQWRRPEATHPGED</sequence>
<keyword evidence="1" id="KW-1133">Transmembrane helix</keyword>
<dbReference type="Proteomes" id="UP000188836">
    <property type="component" value="Unassembled WGS sequence"/>
</dbReference>
<dbReference type="AlphaFoldDB" id="A0A1V2TBF9"/>